<reference evidence="1" key="2">
    <citation type="submission" date="2020-11" db="EMBL/GenBank/DDBJ databases">
        <authorList>
            <person name="McCartney M.A."/>
            <person name="Auch B."/>
            <person name="Kono T."/>
            <person name="Mallez S."/>
            <person name="Becker A."/>
            <person name="Gohl D.M."/>
            <person name="Silverstein K.A.T."/>
            <person name="Koren S."/>
            <person name="Bechman K.B."/>
            <person name="Herman A."/>
            <person name="Abrahante J.E."/>
            <person name="Garbe J."/>
        </authorList>
    </citation>
    <scope>NUCLEOTIDE SEQUENCE</scope>
    <source>
        <strain evidence="1">Duluth1</strain>
        <tissue evidence="1">Whole animal</tissue>
    </source>
</reference>
<organism evidence="1 2">
    <name type="scientific">Dreissena polymorpha</name>
    <name type="common">Zebra mussel</name>
    <name type="synonym">Mytilus polymorpha</name>
    <dbReference type="NCBI Taxonomy" id="45954"/>
    <lineage>
        <taxon>Eukaryota</taxon>
        <taxon>Metazoa</taxon>
        <taxon>Spiralia</taxon>
        <taxon>Lophotrochozoa</taxon>
        <taxon>Mollusca</taxon>
        <taxon>Bivalvia</taxon>
        <taxon>Autobranchia</taxon>
        <taxon>Heteroconchia</taxon>
        <taxon>Euheterodonta</taxon>
        <taxon>Imparidentia</taxon>
        <taxon>Neoheterodontei</taxon>
        <taxon>Myida</taxon>
        <taxon>Dreissenoidea</taxon>
        <taxon>Dreissenidae</taxon>
        <taxon>Dreissena</taxon>
    </lineage>
</organism>
<dbReference type="Proteomes" id="UP000828390">
    <property type="component" value="Unassembled WGS sequence"/>
</dbReference>
<proteinExistence type="predicted"/>
<protein>
    <submittedName>
        <fullName evidence="1">Uncharacterized protein</fullName>
    </submittedName>
</protein>
<comment type="caution">
    <text evidence="1">The sequence shown here is derived from an EMBL/GenBank/DDBJ whole genome shotgun (WGS) entry which is preliminary data.</text>
</comment>
<keyword evidence="2" id="KW-1185">Reference proteome</keyword>
<name>A0A9D4GCQ6_DREPO</name>
<dbReference type="AlphaFoldDB" id="A0A9D4GCQ6"/>
<dbReference type="EMBL" id="JAIWYP010000006">
    <property type="protein sequence ID" value="KAH3813179.1"/>
    <property type="molecule type" value="Genomic_DNA"/>
</dbReference>
<evidence type="ECO:0000313" key="2">
    <source>
        <dbReference type="Proteomes" id="UP000828390"/>
    </source>
</evidence>
<sequence length="123" mass="13847">MAGEDSLSKIATFIQEGMALRSLMTGLRPEEPVLPDIFTRISDELFDDIENKPIALRHAVKEHIFTSRKDITEVLLNLFTGSGPNANRYEDLQKQVLDPNYDNANSVIISIALQCYLTLTFMS</sequence>
<accession>A0A9D4GCQ6</accession>
<evidence type="ECO:0000313" key="1">
    <source>
        <dbReference type="EMBL" id="KAH3813179.1"/>
    </source>
</evidence>
<reference evidence="1" key="1">
    <citation type="journal article" date="2019" name="bioRxiv">
        <title>The Genome of the Zebra Mussel, Dreissena polymorpha: A Resource for Invasive Species Research.</title>
        <authorList>
            <person name="McCartney M.A."/>
            <person name="Auch B."/>
            <person name="Kono T."/>
            <person name="Mallez S."/>
            <person name="Zhang Y."/>
            <person name="Obille A."/>
            <person name="Becker A."/>
            <person name="Abrahante J.E."/>
            <person name="Garbe J."/>
            <person name="Badalamenti J.P."/>
            <person name="Herman A."/>
            <person name="Mangelson H."/>
            <person name="Liachko I."/>
            <person name="Sullivan S."/>
            <person name="Sone E.D."/>
            <person name="Koren S."/>
            <person name="Silverstein K.A.T."/>
            <person name="Beckman K.B."/>
            <person name="Gohl D.M."/>
        </authorList>
    </citation>
    <scope>NUCLEOTIDE SEQUENCE</scope>
    <source>
        <strain evidence="1">Duluth1</strain>
        <tissue evidence="1">Whole animal</tissue>
    </source>
</reference>
<gene>
    <name evidence="1" type="ORF">DPMN_141631</name>
</gene>